<evidence type="ECO:0000313" key="1">
    <source>
        <dbReference type="EMBL" id="BCJ92212.1"/>
    </source>
</evidence>
<name>A0A6S6QY59_9HYPH</name>
<organism evidence="1 2">
    <name type="scientific">Terrihabitans soli</name>
    <dbReference type="NCBI Taxonomy" id="708113"/>
    <lineage>
        <taxon>Bacteria</taxon>
        <taxon>Pseudomonadati</taxon>
        <taxon>Pseudomonadota</taxon>
        <taxon>Alphaproteobacteria</taxon>
        <taxon>Hyphomicrobiales</taxon>
        <taxon>Terrihabitans</taxon>
    </lineage>
</organism>
<evidence type="ECO:0000313" key="2">
    <source>
        <dbReference type="Proteomes" id="UP000515317"/>
    </source>
</evidence>
<evidence type="ECO:0008006" key="3">
    <source>
        <dbReference type="Google" id="ProtNLM"/>
    </source>
</evidence>
<dbReference type="InterPro" id="IPR027417">
    <property type="entry name" value="P-loop_NTPase"/>
</dbReference>
<dbReference type="SUPFAM" id="SSF53795">
    <property type="entry name" value="PEP carboxykinase-like"/>
    <property type="match status" value="1"/>
</dbReference>
<dbReference type="AlphaFoldDB" id="A0A6S6QY59"/>
<proteinExistence type="predicted"/>
<keyword evidence="2" id="KW-1185">Reference proteome</keyword>
<dbReference type="EMBL" id="AP023361">
    <property type="protein sequence ID" value="BCJ92212.1"/>
    <property type="molecule type" value="Genomic_DNA"/>
</dbReference>
<dbReference type="Proteomes" id="UP000515317">
    <property type="component" value="Chromosome"/>
</dbReference>
<sequence length="363" mass="39348">MSALPSSASWSSAPRHVTQNSVVDYARYVVDQAIAARDAFSHELHVDLPGVRVTMRGIGGPLEAAATRNFLPAGKSEPLPPDDSVEFFIAHAGIEGISPPAVWGDEIYASHQIAETLAEAGLFASLYHELTHWHVLDIGRRVGVELMTGPTAFPPWETGAPLRPFLHWYYADRGMRLSHAGTLGVDGTGVLLAGAGGSGKSGTVIGGLLHGLQSVGDDYVLLDLKEDVRAYPVYATLKQDAEGFARLGLAEHTDAGALNWQGKHEFRLNEISRVPVPDELRIRAMLVPRVARTAETKISPISRSQAMMALAVSSIYQMPGERESGFRFFSEATRRLPCFRLDLGRDPEEVSAAITRFIGDVAQ</sequence>
<reference evidence="1 2" key="1">
    <citation type="submission" date="2020-08" db="EMBL/GenBank/DDBJ databases">
        <title>Genome sequence of Rhizobiales bacterium strain IZ6.</title>
        <authorList>
            <person name="Nakai R."/>
            <person name="Naganuma T."/>
        </authorList>
    </citation>
    <scope>NUCLEOTIDE SEQUENCE [LARGE SCALE GENOMIC DNA]</scope>
    <source>
        <strain evidence="1 2">IZ6</strain>
    </source>
</reference>
<protein>
    <recommendedName>
        <fullName evidence="3">Serine kinase</fullName>
    </recommendedName>
</protein>
<accession>A0A6S6QY59</accession>
<dbReference type="KEGG" id="tso:IZ6_29470"/>
<gene>
    <name evidence="1" type="ORF">IZ6_29470</name>
</gene>
<dbReference type="Gene3D" id="3.40.50.300">
    <property type="entry name" value="P-loop containing nucleotide triphosphate hydrolases"/>
    <property type="match status" value="1"/>
</dbReference>
<dbReference type="RefSeq" id="WP_222875805.1">
    <property type="nucleotide sequence ID" value="NZ_AP023361.1"/>
</dbReference>